<dbReference type="AlphaFoldDB" id="R0KDX8"/>
<protein>
    <submittedName>
        <fullName evidence="1">Uncharacterized protein</fullName>
    </submittedName>
</protein>
<evidence type="ECO:0000313" key="1">
    <source>
        <dbReference type="EMBL" id="EOB08606.1"/>
    </source>
</evidence>
<dbReference type="Proteomes" id="UP000296049">
    <property type="component" value="Unassembled WGS sequence"/>
</dbReference>
<sequence length="324" mass="37064">MNRSEVVTIQCLFKKIQQNLLHFFSLVGRLMSSGYYKQELCRGKRGYEIPEIYVFQTRNLKLSFHTSGSLPNHQAIDSFGVTFAFTSLKASFLSKLHPTIWSIAICVVFFVSISRQHFGVWMHCEITMHYIHGFGYSTFEFVTRVAEYSRMILSYNGNGNPKRDYYTQEYYGLQSSADGNYGINILDEREMEIEWIEQGLQIERSQGVNQLNRSLQTQGHGHIAGIKQRCTTDPNMKTIIKIVTKQGLTFDRFELKGSAEVGFLGTISKSSAKNCTEPTTESQVYNCQFFIGYLDLHGFICELFALLSTTLTIINEHCVAEPLY</sequence>
<keyword evidence="2" id="KW-1185">Reference proteome</keyword>
<reference evidence="2" key="1">
    <citation type="journal article" date="2013" name="Nat. Genet.">
        <title>The duck genome and transcriptome provide insight into an avian influenza virus reservoir species.</title>
        <authorList>
            <person name="Huang Y."/>
            <person name="Li Y."/>
            <person name="Burt D.W."/>
            <person name="Chen H."/>
            <person name="Zhang Y."/>
            <person name="Qian W."/>
            <person name="Kim H."/>
            <person name="Gan S."/>
            <person name="Zhao Y."/>
            <person name="Li J."/>
            <person name="Yi K."/>
            <person name="Feng H."/>
            <person name="Zhu P."/>
            <person name="Li B."/>
            <person name="Liu Q."/>
            <person name="Fairley S."/>
            <person name="Magor K.E."/>
            <person name="Du Z."/>
            <person name="Hu X."/>
            <person name="Goodman L."/>
            <person name="Tafer H."/>
            <person name="Vignal A."/>
            <person name="Lee T."/>
            <person name="Kim K.W."/>
            <person name="Sheng Z."/>
            <person name="An Y."/>
            <person name="Searle S."/>
            <person name="Herrero J."/>
            <person name="Groenen M.A."/>
            <person name="Crooijmans R.P."/>
            <person name="Faraut T."/>
            <person name="Cai Q."/>
            <person name="Webster R.G."/>
            <person name="Aldridge J.R."/>
            <person name="Warren W.C."/>
            <person name="Bartschat S."/>
            <person name="Kehr S."/>
            <person name="Marz M."/>
            <person name="Stadler P.F."/>
            <person name="Smith J."/>
            <person name="Kraus R.H."/>
            <person name="Zhao Y."/>
            <person name="Ren L."/>
            <person name="Fei J."/>
            <person name="Morisson M."/>
            <person name="Kaiser P."/>
            <person name="Griffin D.K."/>
            <person name="Rao M."/>
            <person name="Pitel F."/>
            <person name="Wang J."/>
            <person name="Li N."/>
        </authorList>
    </citation>
    <scope>NUCLEOTIDE SEQUENCE [LARGE SCALE GENOMIC DNA]</scope>
</reference>
<organism evidence="1 2">
    <name type="scientific">Anas platyrhynchos</name>
    <name type="common">Mallard</name>
    <name type="synonym">Anas boschas</name>
    <dbReference type="NCBI Taxonomy" id="8839"/>
    <lineage>
        <taxon>Eukaryota</taxon>
        <taxon>Metazoa</taxon>
        <taxon>Chordata</taxon>
        <taxon>Craniata</taxon>
        <taxon>Vertebrata</taxon>
        <taxon>Euteleostomi</taxon>
        <taxon>Archelosauria</taxon>
        <taxon>Archosauria</taxon>
        <taxon>Dinosauria</taxon>
        <taxon>Saurischia</taxon>
        <taxon>Theropoda</taxon>
        <taxon>Coelurosauria</taxon>
        <taxon>Aves</taxon>
        <taxon>Neognathae</taxon>
        <taxon>Galloanserae</taxon>
        <taxon>Anseriformes</taxon>
        <taxon>Anatidae</taxon>
        <taxon>Anatinae</taxon>
        <taxon>Anas</taxon>
    </lineage>
</organism>
<accession>R0KDX8</accession>
<dbReference type="EMBL" id="KB742435">
    <property type="protein sequence ID" value="EOB08606.1"/>
    <property type="molecule type" value="Genomic_DNA"/>
</dbReference>
<name>R0KDX8_ANAPL</name>
<gene>
    <name evidence="1" type="ORF">Anapl_05858</name>
</gene>
<evidence type="ECO:0000313" key="2">
    <source>
        <dbReference type="Proteomes" id="UP000296049"/>
    </source>
</evidence>
<proteinExistence type="predicted"/>